<dbReference type="OrthoDB" id="2374335at2759"/>
<keyword evidence="3" id="KW-0539">Nucleus</keyword>
<dbReference type="GO" id="GO:0032039">
    <property type="term" value="C:integrator complex"/>
    <property type="evidence" value="ECO:0007669"/>
    <property type="project" value="InterPro"/>
</dbReference>
<dbReference type="Pfam" id="PF19435">
    <property type="entry name" value="IntS14_b-barrel"/>
    <property type="match status" value="1"/>
</dbReference>
<protein>
    <recommendedName>
        <fullName evidence="2">Integrator complex subunit 14</fullName>
    </recommendedName>
</protein>
<evidence type="ECO:0000313" key="9">
    <source>
        <dbReference type="EMBL" id="KAH7641480.1"/>
    </source>
</evidence>
<name>A0A9D4P1S5_DERFA</name>
<sequence>MPIIVLLDNSFSMNQNVSLTSSKSGFVNEQNHLSRLQLAQHGLRILFQFIKNNCKFESTALLTYSRSFQIISEFTRDYDFLLNCLTNIKTIDRSNLMPALFKASKMIGDNYNLDLFYHIIIITDGIALLHTNTFNKNIFSQFDLNDEYDLEQWKLPPKCKVHIICINTLNNFNVQNSLQTFREILLKNCKQKPSDIQVNVCYDGGQIWIPDTLTLSPLLIEDLFHKLCSENFKSYSGKIICGEMSGLISLYPNLPLDNIPSKMKDQQFDIIRICGFLNADEMFDSPFFTRHYVISVAEKNLDEMKKWIRFLNFKSDQSDEDIIQMFGEEGRQPSFAVLLHGSFKIANMIALCEIGITGQWYGILQSVTDKKKSNLMLFTLYPGTNPIPWLANFRNFSLSSEIITTENSSNNNNNNNNKSNLKKNSNLNPWLQPQSIMNDVQKLLRFIKKLPDRYDQLLSEINRLQRAAMALKFFQLIDALIQLFECEAPQMPNYQQQPQVREQVEQILQYIRQTKQQIQPTN</sequence>
<dbReference type="GO" id="GO:0034472">
    <property type="term" value="P:snRNA 3'-end processing"/>
    <property type="evidence" value="ECO:0007669"/>
    <property type="project" value="TreeGrafter"/>
</dbReference>
<dbReference type="Proteomes" id="UP000828236">
    <property type="component" value="Unassembled WGS sequence"/>
</dbReference>
<dbReference type="PANTHER" id="PTHR13532">
    <property type="match status" value="1"/>
</dbReference>
<dbReference type="SUPFAM" id="SSF53300">
    <property type="entry name" value="vWA-like"/>
    <property type="match status" value="1"/>
</dbReference>
<evidence type="ECO:0000256" key="2">
    <source>
        <dbReference type="ARBA" id="ARBA00016816"/>
    </source>
</evidence>
<feature type="domain" description="VWFA" evidence="6">
    <location>
        <begin position="3"/>
        <end position="125"/>
    </location>
</feature>
<dbReference type="InterPro" id="IPR002035">
    <property type="entry name" value="VWF_A"/>
</dbReference>
<dbReference type="Pfam" id="PF20504">
    <property type="entry name" value="IntS14_C"/>
    <property type="match status" value="1"/>
</dbReference>
<proteinExistence type="inferred from homology"/>
<evidence type="ECO:0000259" key="6">
    <source>
        <dbReference type="Pfam" id="PF13519"/>
    </source>
</evidence>
<feature type="region of interest" description="Disordered" evidence="5">
    <location>
        <begin position="405"/>
        <end position="424"/>
    </location>
</feature>
<evidence type="ECO:0000256" key="4">
    <source>
        <dbReference type="ARBA" id="ARBA00061449"/>
    </source>
</evidence>
<organism evidence="9">
    <name type="scientific">Dermatophagoides farinae</name>
    <name type="common">American house dust mite</name>
    <dbReference type="NCBI Taxonomy" id="6954"/>
    <lineage>
        <taxon>Eukaryota</taxon>
        <taxon>Metazoa</taxon>
        <taxon>Ecdysozoa</taxon>
        <taxon>Arthropoda</taxon>
        <taxon>Chelicerata</taxon>
        <taxon>Arachnida</taxon>
        <taxon>Acari</taxon>
        <taxon>Acariformes</taxon>
        <taxon>Sarcoptiformes</taxon>
        <taxon>Astigmata</taxon>
        <taxon>Psoroptidia</taxon>
        <taxon>Analgoidea</taxon>
        <taxon>Pyroglyphidae</taxon>
        <taxon>Dermatophagoidinae</taxon>
        <taxon>Dermatophagoides</taxon>
    </lineage>
</organism>
<dbReference type="Pfam" id="PF13519">
    <property type="entry name" value="VWA_2"/>
    <property type="match status" value="1"/>
</dbReference>
<reference evidence="9" key="1">
    <citation type="submission" date="2020-06" db="EMBL/GenBank/DDBJ databases">
        <authorList>
            <person name="Ji K."/>
            <person name="Li J."/>
        </authorList>
    </citation>
    <scope>NUCLEOTIDE SEQUENCE</scope>
    <source>
        <strain evidence="9">JKM2019</strain>
        <tissue evidence="9">Whole body</tissue>
    </source>
</reference>
<feature type="domain" description="Integrator complex subunit 14 beta-barrel" evidence="7">
    <location>
        <begin position="232"/>
        <end position="383"/>
    </location>
</feature>
<dbReference type="InterPro" id="IPR045814">
    <property type="entry name" value="IntS14_b-barrel"/>
</dbReference>
<gene>
    <name evidence="9" type="ORF">HUG17_4524</name>
</gene>
<comment type="subcellular location">
    <subcellularLocation>
        <location evidence="1">Nucleus</location>
    </subcellularLocation>
</comment>
<accession>A0A9D4P1S5</accession>
<evidence type="ECO:0000259" key="8">
    <source>
        <dbReference type="Pfam" id="PF20504"/>
    </source>
</evidence>
<dbReference type="InterPro" id="IPR036465">
    <property type="entry name" value="vWFA_dom_sf"/>
</dbReference>
<dbReference type="EMBL" id="SDOV01000004">
    <property type="protein sequence ID" value="KAH7641480.1"/>
    <property type="molecule type" value="Genomic_DNA"/>
</dbReference>
<dbReference type="AlphaFoldDB" id="A0A9D4P1S5"/>
<comment type="caution">
    <text evidence="9">The sequence shown here is derived from an EMBL/GenBank/DDBJ whole genome shotgun (WGS) entry which is preliminary data.</text>
</comment>
<dbReference type="InterPro" id="IPR039841">
    <property type="entry name" value="INTS14"/>
</dbReference>
<feature type="domain" description="Integrator complex subunit 14 C-terminal" evidence="8">
    <location>
        <begin position="430"/>
        <end position="517"/>
    </location>
</feature>
<comment type="similarity">
    <text evidence="4">Belongs to the Integrator subunit 14 family.</text>
</comment>
<evidence type="ECO:0000259" key="7">
    <source>
        <dbReference type="Pfam" id="PF19435"/>
    </source>
</evidence>
<reference evidence="9" key="2">
    <citation type="journal article" date="2021" name="World Allergy Organ. J.">
        <title>Chromosome-level assembly of Dermatophagoides farinae genome and transcriptome reveals two novel allergens Der f 37 and Der f 39.</title>
        <authorList>
            <person name="Chen J."/>
            <person name="Cai Z."/>
            <person name="Fan D."/>
            <person name="Hu J."/>
            <person name="Hou Y."/>
            <person name="He Y."/>
            <person name="Zhang Z."/>
            <person name="Zhao Z."/>
            <person name="Gao P."/>
            <person name="Hu W."/>
            <person name="Sun J."/>
            <person name="Li J."/>
            <person name="Ji K."/>
        </authorList>
    </citation>
    <scope>NUCLEOTIDE SEQUENCE</scope>
    <source>
        <strain evidence="9">JKM2019</strain>
    </source>
</reference>
<evidence type="ECO:0000256" key="1">
    <source>
        <dbReference type="ARBA" id="ARBA00004123"/>
    </source>
</evidence>
<dbReference type="PANTHER" id="PTHR13532:SF3">
    <property type="entry name" value="INTEGRATOR COMPLEX SUBUNIT 14"/>
    <property type="match status" value="1"/>
</dbReference>
<evidence type="ECO:0000256" key="3">
    <source>
        <dbReference type="ARBA" id="ARBA00023242"/>
    </source>
</evidence>
<evidence type="ECO:0000256" key="5">
    <source>
        <dbReference type="SAM" id="MobiDB-lite"/>
    </source>
</evidence>
<dbReference type="InterPro" id="IPR046471">
    <property type="entry name" value="IntS14_C"/>
</dbReference>
<dbReference type="Gene3D" id="3.40.50.410">
    <property type="entry name" value="von Willebrand factor, type A domain"/>
    <property type="match status" value="1"/>
</dbReference>
<feature type="compositionally biased region" description="Low complexity" evidence="5">
    <location>
        <begin position="407"/>
        <end position="424"/>
    </location>
</feature>